<accession>A0ABU5HY51</accession>
<evidence type="ECO:0000256" key="3">
    <source>
        <dbReference type="ARBA" id="ARBA00012054"/>
    </source>
</evidence>
<dbReference type="GO" id="GO:0046316">
    <property type="term" value="F:gluconokinase activity"/>
    <property type="evidence" value="ECO:0007669"/>
    <property type="project" value="UniProtKB-EC"/>
</dbReference>
<organism evidence="10 11">
    <name type="scientific">Fulvimarina uroteuthidis</name>
    <dbReference type="NCBI Taxonomy" id="3098149"/>
    <lineage>
        <taxon>Bacteria</taxon>
        <taxon>Pseudomonadati</taxon>
        <taxon>Pseudomonadota</taxon>
        <taxon>Alphaproteobacteria</taxon>
        <taxon>Hyphomicrobiales</taxon>
        <taxon>Aurantimonadaceae</taxon>
        <taxon>Fulvimarina</taxon>
    </lineage>
</organism>
<evidence type="ECO:0000256" key="4">
    <source>
        <dbReference type="ARBA" id="ARBA00022679"/>
    </source>
</evidence>
<dbReference type="InterPro" id="IPR031322">
    <property type="entry name" value="Shikimate/glucono_kinase"/>
</dbReference>
<keyword evidence="4 9" id="KW-0808">Transferase</keyword>
<dbReference type="Pfam" id="PF01202">
    <property type="entry name" value="SKI"/>
    <property type="match status" value="1"/>
</dbReference>
<evidence type="ECO:0000256" key="2">
    <source>
        <dbReference type="ARBA" id="ARBA00008420"/>
    </source>
</evidence>
<evidence type="ECO:0000256" key="9">
    <source>
        <dbReference type="RuleBase" id="RU363066"/>
    </source>
</evidence>
<proteinExistence type="inferred from homology"/>
<name>A0ABU5HY51_9HYPH</name>
<evidence type="ECO:0000256" key="5">
    <source>
        <dbReference type="ARBA" id="ARBA00022741"/>
    </source>
</evidence>
<dbReference type="EMBL" id="JAXLPB010000001">
    <property type="protein sequence ID" value="MDY8108064.1"/>
    <property type="molecule type" value="Genomic_DNA"/>
</dbReference>
<dbReference type="CDD" id="cd02021">
    <property type="entry name" value="GntK"/>
    <property type="match status" value="1"/>
</dbReference>
<dbReference type="InterPro" id="IPR027417">
    <property type="entry name" value="P-loop_NTPase"/>
</dbReference>
<dbReference type="Proteomes" id="UP001294412">
    <property type="component" value="Unassembled WGS sequence"/>
</dbReference>
<protein>
    <recommendedName>
        <fullName evidence="3 9">Gluconokinase</fullName>
        <ecNumber evidence="3 9">2.7.1.12</ecNumber>
    </recommendedName>
</protein>
<comment type="pathway">
    <text evidence="1">Carbohydrate acid metabolism.</text>
</comment>
<keyword evidence="6 9" id="KW-0418">Kinase</keyword>
<dbReference type="PANTHER" id="PTHR43442">
    <property type="entry name" value="GLUCONOKINASE-RELATED"/>
    <property type="match status" value="1"/>
</dbReference>
<evidence type="ECO:0000256" key="1">
    <source>
        <dbReference type="ARBA" id="ARBA00004761"/>
    </source>
</evidence>
<dbReference type="InterPro" id="IPR006001">
    <property type="entry name" value="Therm_gnt_kin"/>
</dbReference>
<dbReference type="RefSeq" id="WP_322185967.1">
    <property type="nucleotide sequence ID" value="NZ_JAXLPB010000001.1"/>
</dbReference>
<gene>
    <name evidence="10" type="ORF">U0C82_02735</name>
</gene>
<reference evidence="10 11" key="1">
    <citation type="submission" date="2023-12" db="EMBL/GenBank/DDBJ databases">
        <title>Description of Novel Strain Fulvimarina sp. 2208YS6-2-32 isolated from Uroteuthis (Photololigo) edulis.</title>
        <authorList>
            <person name="Park J.-S."/>
        </authorList>
    </citation>
    <scope>NUCLEOTIDE SEQUENCE [LARGE SCALE GENOMIC DNA]</scope>
    <source>
        <strain evidence="10 11">2208YS6-2-32</strain>
    </source>
</reference>
<evidence type="ECO:0000256" key="7">
    <source>
        <dbReference type="ARBA" id="ARBA00022840"/>
    </source>
</evidence>
<keyword evidence="7 9" id="KW-0067">ATP-binding</keyword>
<comment type="caution">
    <text evidence="10">The sequence shown here is derived from an EMBL/GenBank/DDBJ whole genome shotgun (WGS) entry which is preliminary data.</text>
</comment>
<dbReference type="NCBIfam" id="TIGR01313">
    <property type="entry name" value="therm_gnt_kin"/>
    <property type="match status" value="1"/>
</dbReference>
<keyword evidence="11" id="KW-1185">Reference proteome</keyword>
<keyword evidence="5 9" id="KW-0547">Nucleotide-binding</keyword>
<dbReference type="EC" id="2.7.1.12" evidence="3 9"/>
<evidence type="ECO:0000256" key="6">
    <source>
        <dbReference type="ARBA" id="ARBA00022777"/>
    </source>
</evidence>
<comment type="similarity">
    <text evidence="2 9">Belongs to the gluconokinase GntK/GntV family.</text>
</comment>
<evidence type="ECO:0000256" key="8">
    <source>
        <dbReference type="ARBA" id="ARBA00048090"/>
    </source>
</evidence>
<evidence type="ECO:0000313" key="11">
    <source>
        <dbReference type="Proteomes" id="UP001294412"/>
    </source>
</evidence>
<sequence length="165" mass="17712">MGVSGCGKSTIGLAVAKQLDLDFVDGDTLHPPHNIAKMARGEPLDDHDRAPWLEQVGGRLAEPGVLVACSSLKRAYRDLIRAKAGGPVTFLFLAGGRETLLARMSVRPGHFMPASLLDSQLATLEPPGAGEDVVTASIEDGPAQIVERFVEAVARRNARTRQHRR</sequence>
<dbReference type="PANTHER" id="PTHR43442:SF3">
    <property type="entry name" value="GLUCONOKINASE-RELATED"/>
    <property type="match status" value="1"/>
</dbReference>
<dbReference type="SUPFAM" id="SSF52540">
    <property type="entry name" value="P-loop containing nucleoside triphosphate hydrolases"/>
    <property type="match status" value="1"/>
</dbReference>
<dbReference type="Gene3D" id="3.40.50.300">
    <property type="entry name" value="P-loop containing nucleotide triphosphate hydrolases"/>
    <property type="match status" value="1"/>
</dbReference>
<comment type="catalytic activity">
    <reaction evidence="8 9">
        <text>D-gluconate + ATP = 6-phospho-D-gluconate + ADP + H(+)</text>
        <dbReference type="Rhea" id="RHEA:19433"/>
        <dbReference type="ChEBI" id="CHEBI:15378"/>
        <dbReference type="ChEBI" id="CHEBI:18391"/>
        <dbReference type="ChEBI" id="CHEBI:30616"/>
        <dbReference type="ChEBI" id="CHEBI:58759"/>
        <dbReference type="ChEBI" id="CHEBI:456216"/>
        <dbReference type="EC" id="2.7.1.12"/>
    </reaction>
</comment>
<evidence type="ECO:0000313" key="10">
    <source>
        <dbReference type="EMBL" id="MDY8108064.1"/>
    </source>
</evidence>